<comment type="caution">
    <text evidence="1">The sequence shown here is derived from an EMBL/GenBank/DDBJ whole genome shotgun (WGS) entry which is preliminary data.</text>
</comment>
<name>A0A2A2H9H4_METBR</name>
<dbReference type="InterPro" id="IPR009702">
    <property type="entry name" value="DUF1284"/>
</dbReference>
<evidence type="ECO:0000313" key="1">
    <source>
        <dbReference type="EMBL" id="PAV05924.1"/>
    </source>
</evidence>
<proteinExistence type="predicted"/>
<dbReference type="EMBL" id="LMVM01000001">
    <property type="protein sequence ID" value="PAV05924.1"/>
    <property type="molecule type" value="Genomic_DNA"/>
</dbReference>
<dbReference type="AlphaFoldDB" id="A0A2A2H9H4"/>
<sequence>MKIRAHHLLCMQGFQGYGYSEDFSKNMAEVIEILYNFPKYKIEIVAETDAICTCCPYNINGKCQENQVSLQHKVFGGPKSKILTANDKIISMDLNVLKKLDISPGSIFEAGKIFKITNKKLKTYFDVKDICGDCRWSEKCLWYLKKCEVSTKLISK</sequence>
<gene>
    <name evidence="1" type="ORF">ASJ80_13790</name>
</gene>
<dbReference type="Proteomes" id="UP000217784">
    <property type="component" value="Unassembled WGS sequence"/>
</dbReference>
<organism evidence="1 2">
    <name type="scientific">Methanobacterium bryantii</name>
    <dbReference type="NCBI Taxonomy" id="2161"/>
    <lineage>
        <taxon>Archaea</taxon>
        <taxon>Methanobacteriati</taxon>
        <taxon>Methanobacteriota</taxon>
        <taxon>Methanomada group</taxon>
        <taxon>Methanobacteria</taxon>
        <taxon>Methanobacteriales</taxon>
        <taxon>Methanobacteriaceae</taxon>
        <taxon>Methanobacterium</taxon>
    </lineage>
</organism>
<dbReference type="OrthoDB" id="50358at2157"/>
<protein>
    <recommendedName>
        <fullName evidence="3">DUF1284 domain-containing protein</fullName>
    </recommendedName>
</protein>
<keyword evidence="2" id="KW-1185">Reference proteome</keyword>
<reference evidence="1 2" key="1">
    <citation type="journal article" date="2017" name="BMC Genomics">
        <title>Genomic analysis of methanogenic archaea reveals a shift towards energy conservation.</title>
        <authorList>
            <person name="Gilmore S.P."/>
            <person name="Henske J.K."/>
            <person name="Sexton J.A."/>
            <person name="Solomon K.V."/>
            <person name="Seppala S."/>
            <person name="Yoo J.I."/>
            <person name="Huyett L.M."/>
            <person name="Pressman A."/>
            <person name="Cogan J.Z."/>
            <person name="Kivenson V."/>
            <person name="Peng X."/>
            <person name="Tan Y."/>
            <person name="Valentine D.L."/>
            <person name="O'Malley M.A."/>
        </authorList>
    </citation>
    <scope>NUCLEOTIDE SEQUENCE [LARGE SCALE GENOMIC DNA]</scope>
    <source>
        <strain evidence="1 2">M.o.H.</strain>
    </source>
</reference>
<evidence type="ECO:0008006" key="3">
    <source>
        <dbReference type="Google" id="ProtNLM"/>
    </source>
</evidence>
<dbReference type="Pfam" id="PF06935">
    <property type="entry name" value="DUF1284"/>
    <property type="match status" value="1"/>
</dbReference>
<dbReference type="RefSeq" id="WP_069583378.1">
    <property type="nucleotide sequence ID" value="NZ_LMVM01000001.1"/>
</dbReference>
<evidence type="ECO:0000313" key="2">
    <source>
        <dbReference type="Proteomes" id="UP000217784"/>
    </source>
</evidence>
<accession>A0A2A2H9H4</accession>